<dbReference type="EMBL" id="SJSK01000004">
    <property type="protein sequence ID" value="TCC89227.1"/>
    <property type="molecule type" value="Genomic_DNA"/>
</dbReference>
<evidence type="ECO:0000313" key="2">
    <source>
        <dbReference type="EMBL" id="TCC89227.1"/>
    </source>
</evidence>
<protein>
    <submittedName>
        <fullName evidence="2">Polyisoprenoid-binding protein</fullName>
    </submittedName>
</protein>
<proteinExistence type="predicted"/>
<dbReference type="Gene3D" id="2.40.128.110">
    <property type="entry name" value="Lipid/polyisoprenoid-binding, YceI-like"/>
    <property type="match status" value="1"/>
</dbReference>
<dbReference type="PANTHER" id="PTHR34406">
    <property type="entry name" value="PROTEIN YCEI"/>
    <property type="match status" value="1"/>
</dbReference>
<dbReference type="Pfam" id="PF04264">
    <property type="entry name" value="YceI"/>
    <property type="match status" value="1"/>
</dbReference>
<sequence length="178" mass="19984">MMTTHWKIDPSHSEIEFKVRHLMITTITGHFATYNLEVETEGDEFTNAAKIEFTADVNSIGTNNQQRDEHLKSAEFFDAELHPKITFIGNQLEKNDAIYLLHGALTIKGVTKSIPLEVEFGGIIVDPYGQYKAGFTITGKISRKEFGLVWNPMTEAGQVVVGDQIRINCNIQLIKTEA</sequence>
<organism evidence="2 3">
    <name type="scientific">Pedobacter frigiditerrae</name>
    <dbReference type="NCBI Taxonomy" id="2530452"/>
    <lineage>
        <taxon>Bacteria</taxon>
        <taxon>Pseudomonadati</taxon>
        <taxon>Bacteroidota</taxon>
        <taxon>Sphingobacteriia</taxon>
        <taxon>Sphingobacteriales</taxon>
        <taxon>Sphingobacteriaceae</taxon>
        <taxon>Pedobacter</taxon>
    </lineage>
</organism>
<feature type="domain" description="Lipid/polyisoprenoid-binding YceI-like" evidence="1">
    <location>
        <begin position="5"/>
        <end position="174"/>
    </location>
</feature>
<dbReference type="SMART" id="SM00867">
    <property type="entry name" value="YceI"/>
    <property type="match status" value="1"/>
</dbReference>
<gene>
    <name evidence="2" type="ORF">EZ428_16145</name>
</gene>
<dbReference type="Proteomes" id="UP000292884">
    <property type="component" value="Unassembled WGS sequence"/>
</dbReference>
<dbReference type="AlphaFoldDB" id="A0A4R0MRL0"/>
<name>A0A4R0MRL0_9SPHI</name>
<dbReference type="SUPFAM" id="SSF101874">
    <property type="entry name" value="YceI-like"/>
    <property type="match status" value="1"/>
</dbReference>
<dbReference type="OrthoDB" id="9811006at2"/>
<dbReference type="InterPro" id="IPR007372">
    <property type="entry name" value="Lipid/polyisoprenoid-bd_YceI"/>
</dbReference>
<keyword evidence="3" id="KW-1185">Reference proteome</keyword>
<dbReference type="InterPro" id="IPR036761">
    <property type="entry name" value="TTHA0802/YceI-like_sf"/>
</dbReference>
<comment type="caution">
    <text evidence="2">The sequence shown here is derived from an EMBL/GenBank/DDBJ whole genome shotgun (WGS) entry which is preliminary data.</text>
</comment>
<dbReference type="PANTHER" id="PTHR34406:SF1">
    <property type="entry name" value="PROTEIN YCEI"/>
    <property type="match status" value="1"/>
</dbReference>
<evidence type="ECO:0000313" key="3">
    <source>
        <dbReference type="Proteomes" id="UP000292884"/>
    </source>
</evidence>
<accession>A0A4R0MRL0</accession>
<reference evidence="2 3" key="1">
    <citation type="submission" date="2019-02" db="EMBL/GenBank/DDBJ databases">
        <title>Pedobacter sp. RP-1-13 sp. nov., isolated from Arctic soil.</title>
        <authorList>
            <person name="Dahal R.H."/>
        </authorList>
    </citation>
    <scope>NUCLEOTIDE SEQUENCE [LARGE SCALE GENOMIC DNA]</scope>
    <source>
        <strain evidence="2 3">RP-1-13</strain>
    </source>
</reference>
<evidence type="ECO:0000259" key="1">
    <source>
        <dbReference type="SMART" id="SM00867"/>
    </source>
</evidence>